<gene>
    <name evidence="2" type="ORF">M0L20_27765</name>
</gene>
<dbReference type="Pfam" id="PF14054">
    <property type="entry name" value="DUF4249"/>
    <property type="match status" value="1"/>
</dbReference>
<dbReference type="Proteomes" id="UP001202180">
    <property type="component" value="Unassembled WGS sequence"/>
</dbReference>
<evidence type="ECO:0000256" key="1">
    <source>
        <dbReference type="SAM" id="SignalP"/>
    </source>
</evidence>
<comment type="caution">
    <text evidence="2">The sequence shown here is derived from an EMBL/GenBank/DDBJ whole genome shotgun (WGS) entry which is preliminary data.</text>
</comment>
<keyword evidence="1" id="KW-0732">Signal</keyword>
<dbReference type="InterPro" id="IPR025345">
    <property type="entry name" value="DUF4249"/>
</dbReference>
<feature type="signal peptide" evidence="1">
    <location>
        <begin position="1"/>
        <end position="21"/>
    </location>
</feature>
<accession>A0ABT0HU26</accession>
<proteinExistence type="predicted"/>
<keyword evidence="3" id="KW-1185">Reference proteome</keyword>
<sequence>MKRLSFLYPLVLCLLVLGSLSGCETVIDAKLDTGPTQLSVDAILTDQPGPQTIHLTQTAPYFNSGTPSAALSATVIVTDNVGKSYAFTDENNDGYYVWQPASTTDTLGHVGRTYQLTINLGGETYRASSAINRVPIVDSLVFAKTKINPLSKVEGYRAEFYTRDLPGAVDYYRIRYYRNGTLQARARDIIIVQDAAFRGSADTDGLLFIQPIRRSVNPDSLYALNEEVKVEVQSLSLEAYNFWDALRTQITNGGLFATPPANVPTNITNTNPSGRKPVGFFITSAVRSRTARIVNENIRPDDNR</sequence>
<reference evidence="2 3" key="1">
    <citation type="submission" date="2022-04" db="EMBL/GenBank/DDBJ databases">
        <title>Spirosoma sp. strain RP8 genome sequencing and assembly.</title>
        <authorList>
            <person name="Jung Y."/>
        </authorList>
    </citation>
    <scope>NUCLEOTIDE SEQUENCE [LARGE SCALE GENOMIC DNA]</scope>
    <source>
        <strain evidence="2 3">RP8</strain>
    </source>
</reference>
<organism evidence="2 3">
    <name type="scientific">Spirosoma liriopis</name>
    <dbReference type="NCBI Taxonomy" id="2937440"/>
    <lineage>
        <taxon>Bacteria</taxon>
        <taxon>Pseudomonadati</taxon>
        <taxon>Bacteroidota</taxon>
        <taxon>Cytophagia</taxon>
        <taxon>Cytophagales</taxon>
        <taxon>Cytophagaceae</taxon>
        <taxon>Spirosoma</taxon>
    </lineage>
</organism>
<feature type="chain" id="PRO_5046309719" evidence="1">
    <location>
        <begin position="22"/>
        <end position="304"/>
    </location>
</feature>
<name>A0ABT0HU26_9BACT</name>
<protein>
    <submittedName>
        <fullName evidence="2">DUF4249 domain-containing protein</fullName>
    </submittedName>
</protein>
<evidence type="ECO:0000313" key="3">
    <source>
        <dbReference type="Proteomes" id="UP001202180"/>
    </source>
</evidence>
<dbReference type="RefSeq" id="WP_248480439.1">
    <property type="nucleotide sequence ID" value="NZ_JALPRF010000010.1"/>
</dbReference>
<dbReference type="PROSITE" id="PS51257">
    <property type="entry name" value="PROKAR_LIPOPROTEIN"/>
    <property type="match status" value="1"/>
</dbReference>
<dbReference type="EMBL" id="JALPRF010000010">
    <property type="protein sequence ID" value="MCK8495694.1"/>
    <property type="molecule type" value="Genomic_DNA"/>
</dbReference>
<evidence type="ECO:0000313" key="2">
    <source>
        <dbReference type="EMBL" id="MCK8495694.1"/>
    </source>
</evidence>